<evidence type="ECO:0000256" key="3">
    <source>
        <dbReference type="PROSITE-ProRule" id="PRU00497"/>
    </source>
</evidence>
<feature type="compositionally biased region" description="Polar residues" evidence="4">
    <location>
        <begin position="211"/>
        <end position="262"/>
    </location>
</feature>
<evidence type="ECO:0000256" key="4">
    <source>
        <dbReference type="SAM" id="MobiDB-lite"/>
    </source>
</evidence>
<dbReference type="PROSITE" id="PS51155">
    <property type="entry name" value="CHIT_BIND_RR_2"/>
    <property type="match status" value="1"/>
</dbReference>
<evidence type="ECO:0000313" key="5">
    <source>
        <dbReference type="Proteomes" id="UP000504629"/>
    </source>
</evidence>
<dbReference type="AlphaFoldDB" id="A0A6J2JWA3"/>
<accession>A0A6J2JWA3</accession>
<evidence type="ECO:0000256" key="2">
    <source>
        <dbReference type="ARBA" id="ARBA00022729"/>
    </source>
</evidence>
<reference evidence="6" key="1">
    <citation type="submission" date="2025-08" db="UniProtKB">
        <authorList>
            <consortium name="RefSeq"/>
        </authorList>
    </citation>
    <scope>IDENTIFICATION</scope>
    <source>
        <tissue evidence="6">Silk gland</tissue>
    </source>
</reference>
<keyword evidence="5" id="KW-1185">Reference proteome</keyword>
<evidence type="ECO:0000256" key="1">
    <source>
        <dbReference type="ARBA" id="ARBA00022460"/>
    </source>
</evidence>
<keyword evidence="1 3" id="KW-0193">Cuticle</keyword>
<dbReference type="RefSeq" id="XP_028032474.1">
    <property type="nucleotide sequence ID" value="XM_028176673.1"/>
</dbReference>
<evidence type="ECO:0000313" key="6">
    <source>
        <dbReference type="RefSeq" id="XP_028032474.1"/>
    </source>
</evidence>
<gene>
    <name evidence="6" type="primary">LOC114244774</name>
</gene>
<proteinExistence type="predicted"/>
<feature type="compositionally biased region" description="Polar residues" evidence="4">
    <location>
        <begin position="402"/>
        <end position="421"/>
    </location>
</feature>
<dbReference type="InterPro" id="IPR000618">
    <property type="entry name" value="Insect_cuticle"/>
</dbReference>
<keyword evidence="2" id="KW-0732">Signal</keyword>
<feature type="compositionally biased region" description="Polar residues" evidence="4">
    <location>
        <begin position="303"/>
        <end position="356"/>
    </location>
</feature>
<organism evidence="5 6">
    <name type="scientific">Bombyx mandarina</name>
    <name type="common">Wild silk moth</name>
    <name type="synonym">Wild silkworm</name>
    <dbReference type="NCBI Taxonomy" id="7092"/>
    <lineage>
        <taxon>Eukaryota</taxon>
        <taxon>Metazoa</taxon>
        <taxon>Ecdysozoa</taxon>
        <taxon>Arthropoda</taxon>
        <taxon>Hexapoda</taxon>
        <taxon>Insecta</taxon>
        <taxon>Pterygota</taxon>
        <taxon>Neoptera</taxon>
        <taxon>Endopterygota</taxon>
        <taxon>Lepidoptera</taxon>
        <taxon>Glossata</taxon>
        <taxon>Ditrysia</taxon>
        <taxon>Bombycoidea</taxon>
        <taxon>Bombycidae</taxon>
        <taxon>Bombycinae</taxon>
        <taxon>Bombyx</taxon>
    </lineage>
</organism>
<feature type="compositionally biased region" description="Polar residues" evidence="4">
    <location>
        <begin position="370"/>
        <end position="394"/>
    </location>
</feature>
<dbReference type="GeneID" id="114244774"/>
<dbReference type="KEGG" id="bman:114244774"/>
<dbReference type="GO" id="GO:0042302">
    <property type="term" value="F:structural constituent of cuticle"/>
    <property type="evidence" value="ECO:0007669"/>
    <property type="project" value="UniProtKB-UniRule"/>
</dbReference>
<feature type="compositionally biased region" description="Polar residues" evidence="4">
    <location>
        <begin position="276"/>
        <end position="294"/>
    </location>
</feature>
<dbReference type="PROSITE" id="PS00233">
    <property type="entry name" value="CHIT_BIND_RR_1"/>
    <property type="match status" value="1"/>
</dbReference>
<dbReference type="OrthoDB" id="6362401at2759"/>
<dbReference type="Proteomes" id="UP000504629">
    <property type="component" value="Unplaced"/>
</dbReference>
<protein>
    <submittedName>
        <fullName evidence="6">Uncharacterized protein LOC114244774</fullName>
    </submittedName>
</protein>
<sequence length="611" mass="66304">MRTAQSRSNSCATGRGTGRQDSVPINVKMDLLRNINIIVVIATCILLQAEGADKYTDEKRPYEFGFTIDGQQHRHEKKDKNGIIMGEFGFITADDVYHVTVYATDENGRFKIISMKNIHLKSQSTSQRQGHSLQLPNTQNAIASTQSPTQKPENTLKAISIEPPAKSCSHCSLPTTSTVAPASAIPAFNSGGIGGTKSAAQNNQVPTYNVKQNNADSQYPQQGNFKNFPGQQFNPQNVGTQQTPDAQNSHTYQNNKQTQRASGSFVPLSGSGGSQNGFKQTPVQALSTIANQGGDNPEYPTGLRNSFDSPQGQQNEFGAPQGQQISFGAPQGNQNGFGATQGQKTSFGASQGNQNGFGAPHVAAEGLGTSKGSSDSNIFNNQNSKTPNSFNQGSDEQRGTRNEQTGNSAGGTANEGINSINAGQTTTGVVVGSRSPKLYNVKPDQSSNGLSPREQSRFGQASGNKIRPENDQSNNEKPTLTYAQIQIVDKNTDILSKRPGEKDGLPNGLTENDMVHLLYTFNYTLGFQAHFEEGYSNGVKQGYYYVTGRNGIRTRIDYIADDKGFRPKISQEVLDLLSEDVPKPETEKDEKYGLKGYEFKWLYYPLESKAR</sequence>
<dbReference type="Pfam" id="PF00379">
    <property type="entry name" value="Chitin_bind_4"/>
    <property type="match status" value="2"/>
</dbReference>
<name>A0A6J2JWA3_BOMMA</name>
<feature type="region of interest" description="Disordered" evidence="4">
    <location>
        <begin position="211"/>
        <end position="421"/>
    </location>
</feature>
<dbReference type="InterPro" id="IPR031311">
    <property type="entry name" value="CHIT_BIND_RR_consensus"/>
</dbReference>
<feature type="region of interest" description="Disordered" evidence="4">
    <location>
        <begin position="436"/>
        <end position="478"/>
    </location>
</feature>